<sequence length="106" mass="12263">MDRIDQISEMLTKDPEDSFLRYALALEYDKKGDSDKAIELINQLLERTPEYLGAYYKLGQLFEEKGEFKKAIAIYKKGIVLAEANKDNKAKGELNEALWLIEDEEQ</sequence>
<keyword evidence="3" id="KW-1185">Reference proteome</keyword>
<keyword evidence="1" id="KW-0802">TPR repeat</keyword>
<dbReference type="InterPro" id="IPR019734">
    <property type="entry name" value="TPR_rpt"/>
</dbReference>
<protein>
    <submittedName>
        <fullName evidence="2">Tetratricopeptide repeat protein</fullName>
    </submittedName>
</protein>
<evidence type="ECO:0000256" key="1">
    <source>
        <dbReference type="PROSITE-ProRule" id="PRU00339"/>
    </source>
</evidence>
<dbReference type="SUPFAM" id="SSF48452">
    <property type="entry name" value="TPR-like"/>
    <property type="match status" value="1"/>
</dbReference>
<dbReference type="AlphaFoldDB" id="A0A6N9NM20"/>
<reference evidence="2 3" key="1">
    <citation type="submission" date="2019-12" db="EMBL/GenBank/DDBJ databases">
        <authorList>
            <person name="Zhao J."/>
        </authorList>
    </citation>
    <scope>NUCLEOTIDE SEQUENCE [LARGE SCALE GENOMIC DNA]</scope>
    <source>
        <strain evidence="2 3">S-15</strain>
    </source>
</reference>
<dbReference type="InterPro" id="IPR011990">
    <property type="entry name" value="TPR-like_helical_dom_sf"/>
</dbReference>
<feature type="repeat" description="TPR" evidence="1">
    <location>
        <begin position="52"/>
        <end position="85"/>
    </location>
</feature>
<organism evidence="2 3">
    <name type="scientific">Acidiluteibacter ferrifornacis</name>
    <dbReference type="NCBI Taxonomy" id="2692424"/>
    <lineage>
        <taxon>Bacteria</taxon>
        <taxon>Pseudomonadati</taxon>
        <taxon>Bacteroidota</taxon>
        <taxon>Flavobacteriia</taxon>
        <taxon>Flavobacteriales</taxon>
        <taxon>Cryomorphaceae</taxon>
        <taxon>Acidiluteibacter</taxon>
    </lineage>
</organism>
<accession>A0A6N9NM20</accession>
<feature type="repeat" description="TPR" evidence="1">
    <location>
        <begin position="18"/>
        <end position="51"/>
    </location>
</feature>
<dbReference type="RefSeq" id="WP_160633954.1">
    <property type="nucleotide sequence ID" value="NZ_WWNE01000012.1"/>
</dbReference>
<evidence type="ECO:0000313" key="3">
    <source>
        <dbReference type="Proteomes" id="UP000470771"/>
    </source>
</evidence>
<dbReference type="Proteomes" id="UP000470771">
    <property type="component" value="Unassembled WGS sequence"/>
</dbReference>
<comment type="caution">
    <text evidence="2">The sequence shown here is derived from an EMBL/GenBank/DDBJ whole genome shotgun (WGS) entry which is preliminary data.</text>
</comment>
<dbReference type="EMBL" id="WWNE01000012">
    <property type="protein sequence ID" value="NBG67003.1"/>
    <property type="molecule type" value="Genomic_DNA"/>
</dbReference>
<gene>
    <name evidence="2" type="ORF">GQN54_12815</name>
</gene>
<dbReference type="Pfam" id="PF13432">
    <property type="entry name" value="TPR_16"/>
    <property type="match status" value="1"/>
</dbReference>
<dbReference type="PROSITE" id="PS50005">
    <property type="entry name" value="TPR"/>
    <property type="match status" value="2"/>
</dbReference>
<dbReference type="Gene3D" id="1.25.40.10">
    <property type="entry name" value="Tetratricopeptide repeat domain"/>
    <property type="match status" value="1"/>
</dbReference>
<dbReference type="SMART" id="SM00028">
    <property type="entry name" value="TPR"/>
    <property type="match status" value="2"/>
</dbReference>
<evidence type="ECO:0000313" key="2">
    <source>
        <dbReference type="EMBL" id="NBG67003.1"/>
    </source>
</evidence>
<name>A0A6N9NM20_9FLAO</name>
<proteinExistence type="predicted"/>